<dbReference type="InterPro" id="IPR001680">
    <property type="entry name" value="WD40_rpt"/>
</dbReference>
<organism evidence="5">
    <name type="scientific">Photinus pyralis</name>
    <name type="common">Common eastern firefly</name>
    <name type="synonym">Lampyris pyralis</name>
    <dbReference type="NCBI Taxonomy" id="7054"/>
    <lineage>
        <taxon>Eukaryota</taxon>
        <taxon>Metazoa</taxon>
        <taxon>Ecdysozoa</taxon>
        <taxon>Arthropoda</taxon>
        <taxon>Hexapoda</taxon>
        <taxon>Insecta</taxon>
        <taxon>Pterygota</taxon>
        <taxon>Neoptera</taxon>
        <taxon>Endopterygota</taxon>
        <taxon>Coleoptera</taxon>
        <taxon>Polyphaga</taxon>
        <taxon>Elateriformia</taxon>
        <taxon>Elateroidea</taxon>
        <taxon>Lampyridae</taxon>
        <taxon>Lampyrinae</taxon>
        <taxon>Photinus</taxon>
    </lineage>
</organism>
<dbReference type="SUPFAM" id="SSF50978">
    <property type="entry name" value="WD40 repeat-like"/>
    <property type="match status" value="1"/>
</dbReference>
<evidence type="ECO:0000256" key="3">
    <source>
        <dbReference type="ARBA" id="ARBA00023006"/>
    </source>
</evidence>
<gene>
    <name evidence="6" type="ORF">PPYR_11906</name>
</gene>
<comment type="similarity">
    <text evidence="4">Belongs to the WD repeat PROPPIN family.</text>
</comment>
<dbReference type="InterPro" id="IPR036322">
    <property type="entry name" value="WD40_repeat_dom_sf"/>
</dbReference>
<dbReference type="OrthoDB" id="1667587at2759"/>
<keyword evidence="7" id="KW-1185">Reference proteome</keyword>
<reference evidence="5" key="1">
    <citation type="journal article" date="2016" name="Sci. Rep.">
        <title>Molecular characterization of firefly nuptial gifts: a multi-omics approach sheds light on postcopulatory sexual selection.</title>
        <authorList>
            <person name="Al-Wathiqui N."/>
            <person name="Fallon T.R."/>
            <person name="South A."/>
            <person name="Weng J.K."/>
            <person name="Lewis S.M."/>
        </authorList>
    </citation>
    <scope>NUCLEOTIDE SEQUENCE</scope>
</reference>
<reference evidence="6" key="3">
    <citation type="submission" date="2019-08" db="EMBL/GenBank/DDBJ databases">
        <authorList>
            <consortium name="Photinus pyralis genome working group"/>
            <person name="Fallon T.R."/>
            <person name="Sander Lower S.E."/>
            <person name="Weng J.-K."/>
        </authorList>
    </citation>
    <scope>NUCLEOTIDE SEQUENCE</scope>
    <source>
        <strain evidence="6">1611_PpyrPB1</strain>
        <tissue evidence="6">Whole body</tissue>
    </source>
</reference>
<reference evidence="6 7" key="2">
    <citation type="journal article" date="2018" name="Elife">
        <title>Firefly genomes illuminate parallel origins of bioluminescence in beetles.</title>
        <authorList>
            <person name="Fallon T.R."/>
            <person name="Lower S.E."/>
            <person name="Chang C.H."/>
            <person name="Bessho-Uehara M."/>
            <person name="Martin G.J."/>
            <person name="Bewick A.J."/>
            <person name="Behringer M."/>
            <person name="Debat H.J."/>
            <person name="Wong I."/>
            <person name="Day J.C."/>
            <person name="Suvorov A."/>
            <person name="Silva C.J."/>
            <person name="Stanger-Hall K.F."/>
            <person name="Hall D.W."/>
            <person name="Schmitz R.J."/>
            <person name="Nelson D.R."/>
            <person name="Lewis S.M."/>
            <person name="Shigenobu S."/>
            <person name="Bybee S.M."/>
            <person name="Larracuente A.M."/>
            <person name="Oba Y."/>
            <person name="Weng J.K."/>
        </authorList>
    </citation>
    <scope>NUCLEOTIDE SEQUENCE [LARGE SCALE GENOMIC DNA]</scope>
    <source>
        <strain evidence="6">1611_PpyrPB1</strain>
        <tissue evidence="6">Whole body</tissue>
    </source>
</reference>
<keyword evidence="1" id="KW-0853">WD repeat</keyword>
<evidence type="ECO:0000256" key="2">
    <source>
        <dbReference type="ARBA" id="ARBA00022737"/>
    </source>
</evidence>
<protein>
    <submittedName>
        <fullName evidence="5">Uncharacterized protein</fullName>
    </submittedName>
</protein>
<dbReference type="EMBL" id="GEZM01048873">
    <property type="protein sequence ID" value="JAV76311.1"/>
    <property type="molecule type" value="Transcribed_RNA"/>
</dbReference>
<dbReference type="GO" id="GO:0006914">
    <property type="term" value="P:autophagy"/>
    <property type="evidence" value="ECO:0007669"/>
    <property type="project" value="UniProtKB-KW"/>
</dbReference>
<name>A0A1Y1LTI5_PHOPY</name>
<dbReference type="SMART" id="SM00320">
    <property type="entry name" value="WD40"/>
    <property type="match status" value="2"/>
</dbReference>
<dbReference type="Pfam" id="PF21032">
    <property type="entry name" value="PROPPIN"/>
    <property type="match status" value="1"/>
</dbReference>
<dbReference type="FunFam" id="2.130.10.10:FF:000964">
    <property type="entry name" value="WD repeat domain phosphoinositide-interacting protein"/>
    <property type="match status" value="1"/>
</dbReference>
<dbReference type="PANTHER" id="PTHR11227">
    <property type="entry name" value="WD-REPEAT PROTEIN INTERACTING WITH PHOSPHOINOSIDES WIPI -RELATED"/>
    <property type="match status" value="1"/>
</dbReference>
<proteinExistence type="inferred from homology"/>
<dbReference type="Proteomes" id="UP000327044">
    <property type="component" value="Unassembled WGS sequence"/>
</dbReference>
<keyword evidence="2" id="KW-0677">Repeat</keyword>
<dbReference type="InterPro" id="IPR048720">
    <property type="entry name" value="PROPPIN"/>
</dbReference>
<dbReference type="InParanoid" id="A0A1Y1LTI5"/>
<accession>A0A1Y1LTI5</accession>
<dbReference type="AlphaFoldDB" id="A0A1Y1LTI5"/>
<dbReference type="Gene3D" id="2.130.10.10">
    <property type="entry name" value="YVTN repeat-like/Quinoprotein amine dehydrogenase"/>
    <property type="match status" value="1"/>
</dbReference>
<dbReference type="EMBL" id="VVIM01000008">
    <property type="protein sequence ID" value="KAB0795067.1"/>
    <property type="molecule type" value="Genomic_DNA"/>
</dbReference>
<evidence type="ECO:0000313" key="6">
    <source>
        <dbReference type="EMBL" id="KAB0795067.1"/>
    </source>
</evidence>
<sequence>MSSDRAVLNIKFNQDQGCFSCSMESGLRIYNVDPLAEKAHYDFDLMGSVAHCEMLLRTNIIAIVAGGSRPKFADNTLLLFDDASKKFVLELTFSSSIKATRLRRDKLVVALLTHIHVFSFPSPIQRLFSLETRDNPLGLCEMSPLASAEKQILIFPGHKVGSVQIVDLTNTEIGFSCAPVCITAHKNEVGCIALNQQGTRIATASNKGTLIRVWDSVSKNLLVELRRGSDQATVYCINFSRDSDFLCCSSDKGTVHIFAIKNTNLNRRMTLSNLGIVLGNYGESQWALANFTVPPECACVCAFAPHSAVIAICLDGTFHKYVFTADGNCSREAFDVFLDVCDDDNNLQ</sequence>
<evidence type="ECO:0000313" key="7">
    <source>
        <dbReference type="Proteomes" id="UP000327044"/>
    </source>
</evidence>
<evidence type="ECO:0000256" key="4">
    <source>
        <dbReference type="ARBA" id="ARBA00025740"/>
    </source>
</evidence>
<keyword evidence="3" id="KW-0072">Autophagy</keyword>
<dbReference type="InterPro" id="IPR015943">
    <property type="entry name" value="WD40/YVTN_repeat-like_dom_sf"/>
</dbReference>
<evidence type="ECO:0000256" key="1">
    <source>
        <dbReference type="ARBA" id="ARBA00022574"/>
    </source>
</evidence>
<dbReference type="GO" id="GO:0005737">
    <property type="term" value="C:cytoplasm"/>
    <property type="evidence" value="ECO:0007669"/>
    <property type="project" value="UniProtKB-ARBA"/>
</dbReference>
<evidence type="ECO:0000313" key="5">
    <source>
        <dbReference type="EMBL" id="JAV76311.1"/>
    </source>
</evidence>